<comment type="cofactor">
    <cofactor evidence="5">
        <name>Mg(2+)</name>
        <dbReference type="ChEBI" id="CHEBI:18420"/>
    </cofactor>
    <text evidence="5">Binds 1 Mg(2+) ion per subunit.</text>
</comment>
<dbReference type="InterPro" id="IPR013342">
    <property type="entry name" value="Mandelate_racemase_C"/>
</dbReference>
<dbReference type="Gene3D" id="3.20.20.120">
    <property type="entry name" value="Enolase-like C-terminal domain"/>
    <property type="match status" value="1"/>
</dbReference>
<dbReference type="RefSeq" id="WP_236959344.1">
    <property type="nucleotide sequence ID" value="NZ_JAETXX010000007.1"/>
</dbReference>
<dbReference type="SMART" id="SM00922">
    <property type="entry name" value="MR_MLE"/>
    <property type="match status" value="1"/>
</dbReference>
<keyword evidence="2 5" id="KW-0479">Metal-binding</keyword>
<reference evidence="7 8" key="1">
    <citation type="submission" date="2021-01" db="EMBL/GenBank/DDBJ databases">
        <title>Genome sequencing of Joostella atrarenae M1-2 (= KCTC 23194).</title>
        <authorList>
            <person name="Zakaria M.R."/>
            <person name="Lam M.Q."/>
            <person name="Chong C.S."/>
        </authorList>
    </citation>
    <scope>NUCLEOTIDE SEQUENCE [LARGE SCALE GENOMIC DNA]</scope>
    <source>
        <strain evidence="7 8">M1-2</strain>
    </source>
</reference>
<dbReference type="Proteomes" id="UP000829517">
    <property type="component" value="Unassembled WGS sequence"/>
</dbReference>
<keyword evidence="8" id="KW-1185">Reference proteome</keyword>
<dbReference type="PANTHER" id="PTHR48080:SF3">
    <property type="entry name" value="ENOLASE SUPERFAMILY MEMBER DDB_G0284701"/>
    <property type="match status" value="1"/>
</dbReference>
<dbReference type="InterPro" id="IPR029017">
    <property type="entry name" value="Enolase-like_N"/>
</dbReference>
<dbReference type="InterPro" id="IPR034603">
    <property type="entry name" value="Dipeptide_epimerase"/>
</dbReference>
<sequence>MLSLLYKTYNLEKKHVFRIAGGARTSTPAILIQLTFANYIGYGEASMPPLYGESFQTAISFLNKIDLSPFKDPFNAEDILTYIDNVVPKNVAIKAAIDIALHDLIGQLLKIPLHSYFGLRKENLSTSKTIGIDTPDIIKERVKEASQFKYLKVKLGGENDKEIIHTISQTTDKPLFIDANQGWKSKEEALDKVHWLKEHGAVFIEQPLPKNSYDSLTWLAAHSPLPIIGDEGIQRLPDVINASNFYHGINIKLMKSTGLREAYKMAQTAKMMNLKIMLGCMSETSCAIGAAAQLGALADWVDLDGNLGIKNDPFTAHTVKEGVIHLNNKPGIGLINPNWDRILAY</sequence>
<dbReference type="InterPro" id="IPR036849">
    <property type="entry name" value="Enolase-like_C_sf"/>
</dbReference>
<dbReference type="EC" id="5.1.1.-" evidence="5"/>
<comment type="caution">
    <text evidence="7">The sequence shown here is derived from an EMBL/GenBank/DDBJ whole genome shotgun (WGS) entry which is preliminary data.</text>
</comment>
<dbReference type="CDD" id="cd03319">
    <property type="entry name" value="L-Ala-DL-Glu_epimerase"/>
    <property type="match status" value="1"/>
</dbReference>
<keyword evidence="3 5" id="KW-0460">Magnesium</keyword>
<name>A0ABS9J4Q6_9FLAO</name>
<evidence type="ECO:0000256" key="3">
    <source>
        <dbReference type="ARBA" id="ARBA00022842"/>
    </source>
</evidence>
<evidence type="ECO:0000313" key="7">
    <source>
        <dbReference type="EMBL" id="MCF8715379.1"/>
    </source>
</evidence>
<dbReference type="SFLD" id="SFLDG00180">
    <property type="entry name" value="muconate_cycloisomerase"/>
    <property type="match status" value="1"/>
</dbReference>
<evidence type="ECO:0000256" key="2">
    <source>
        <dbReference type="ARBA" id="ARBA00022723"/>
    </source>
</evidence>
<evidence type="ECO:0000259" key="6">
    <source>
        <dbReference type="SMART" id="SM00922"/>
    </source>
</evidence>
<protein>
    <recommendedName>
        <fullName evidence="5">Dipeptide epimerase</fullName>
        <ecNumber evidence="5">5.1.1.-</ecNumber>
    </recommendedName>
</protein>
<feature type="domain" description="Mandelate racemase/muconate lactonizing enzyme C-terminal" evidence="6">
    <location>
        <begin position="135"/>
        <end position="226"/>
    </location>
</feature>
<evidence type="ECO:0000256" key="4">
    <source>
        <dbReference type="ARBA" id="ARBA00023235"/>
    </source>
</evidence>
<accession>A0ABS9J4Q6</accession>
<dbReference type="Pfam" id="PF13378">
    <property type="entry name" value="MR_MLE_C"/>
    <property type="match status" value="1"/>
</dbReference>
<organism evidence="7 8">
    <name type="scientific">Joostella atrarenae</name>
    <dbReference type="NCBI Taxonomy" id="679257"/>
    <lineage>
        <taxon>Bacteria</taxon>
        <taxon>Pseudomonadati</taxon>
        <taxon>Bacteroidota</taxon>
        <taxon>Flavobacteriia</taxon>
        <taxon>Flavobacteriales</taxon>
        <taxon>Flavobacteriaceae</taxon>
        <taxon>Joostella</taxon>
    </lineage>
</organism>
<dbReference type="PANTHER" id="PTHR48080">
    <property type="entry name" value="D-GALACTONATE DEHYDRATASE-RELATED"/>
    <property type="match status" value="1"/>
</dbReference>
<proteinExistence type="inferred from homology"/>
<dbReference type="InterPro" id="IPR034593">
    <property type="entry name" value="DgoD-like"/>
</dbReference>
<dbReference type="SUPFAM" id="SSF54826">
    <property type="entry name" value="Enolase N-terminal domain-like"/>
    <property type="match status" value="1"/>
</dbReference>
<dbReference type="SFLD" id="SFLDS00001">
    <property type="entry name" value="Enolase"/>
    <property type="match status" value="1"/>
</dbReference>
<evidence type="ECO:0000256" key="5">
    <source>
        <dbReference type="RuleBase" id="RU366006"/>
    </source>
</evidence>
<comment type="similarity">
    <text evidence="1 5">Belongs to the mandelate racemase/muconate lactonizing enzyme family.</text>
</comment>
<gene>
    <name evidence="7" type="ORF">JM658_11115</name>
</gene>
<evidence type="ECO:0000313" key="8">
    <source>
        <dbReference type="Proteomes" id="UP000829517"/>
    </source>
</evidence>
<keyword evidence="4 5" id="KW-0413">Isomerase</keyword>
<dbReference type="SUPFAM" id="SSF51604">
    <property type="entry name" value="Enolase C-terminal domain-like"/>
    <property type="match status" value="1"/>
</dbReference>
<dbReference type="Gene3D" id="3.30.390.10">
    <property type="entry name" value="Enolase-like, N-terminal domain"/>
    <property type="match status" value="1"/>
</dbReference>
<dbReference type="InterPro" id="IPR013341">
    <property type="entry name" value="Mandelate_racemase_N_dom"/>
</dbReference>
<dbReference type="EMBL" id="JAETXX010000007">
    <property type="protein sequence ID" value="MCF8715379.1"/>
    <property type="molecule type" value="Genomic_DNA"/>
</dbReference>
<evidence type="ECO:0000256" key="1">
    <source>
        <dbReference type="ARBA" id="ARBA00008031"/>
    </source>
</evidence>
<dbReference type="Pfam" id="PF02746">
    <property type="entry name" value="MR_MLE_N"/>
    <property type="match status" value="1"/>
</dbReference>
<dbReference type="InterPro" id="IPR029065">
    <property type="entry name" value="Enolase_C-like"/>
</dbReference>